<evidence type="ECO:0000313" key="3">
    <source>
        <dbReference type="EMBL" id="EPS95040.1"/>
    </source>
</evidence>
<feature type="compositionally biased region" description="Low complexity" evidence="1">
    <location>
        <begin position="161"/>
        <end position="198"/>
    </location>
</feature>
<dbReference type="SMART" id="SM00353">
    <property type="entry name" value="HLH"/>
    <property type="match status" value="1"/>
</dbReference>
<reference evidence="3 4" key="1">
    <citation type="journal article" date="2012" name="Science">
        <title>The Paleozoic origin of enzymatic lignin decomposition reconstructed from 31 fungal genomes.</title>
        <authorList>
            <person name="Floudas D."/>
            <person name="Binder M."/>
            <person name="Riley R."/>
            <person name="Barry K."/>
            <person name="Blanchette R.A."/>
            <person name="Henrissat B."/>
            <person name="Martinez A.T."/>
            <person name="Otillar R."/>
            <person name="Spatafora J.W."/>
            <person name="Yadav J.S."/>
            <person name="Aerts A."/>
            <person name="Benoit I."/>
            <person name="Boyd A."/>
            <person name="Carlson A."/>
            <person name="Copeland A."/>
            <person name="Coutinho P.M."/>
            <person name="de Vries R.P."/>
            <person name="Ferreira P."/>
            <person name="Findley K."/>
            <person name="Foster B."/>
            <person name="Gaskell J."/>
            <person name="Glotzer D."/>
            <person name="Gorecki P."/>
            <person name="Heitman J."/>
            <person name="Hesse C."/>
            <person name="Hori C."/>
            <person name="Igarashi K."/>
            <person name="Jurgens J.A."/>
            <person name="Kallen N."/>
            <person name="Kersten P."/>
            <person name="Kohler A."/>
            <person name="Kuees U."/>
            <person name="Kumar T.K.A."/>
            <person name="Kuo A."/>
            <person name="LaButti K."/>
            <person name="Larrondo L.F."/>
            <person name="Lindquist E."/>
            <person name="Ling A."/>
            <person name="Lombard V."/>
            <person name="Lucas S."/>
            <person name="Lundell T."/>
            <person name="Martin R."/>
            <person name="McLaughlin D.J."/>
            <person name="Morgenstern I."/>
            <person name="Morin E."/>
            <person name="Murat C."/>
            <person name="Nagy L.G."/>
            <person name="Nolan M."/>
            <person name="Ohm R.A."/>
            <person name="Patyshakuliyeva A."/>
            <person name="Rokas A."/>
            <person name="Ruiz-Duenas F.J."/>
            <person name="Sabat G."/>
            <person name="Salamov A."/>
            <person name="Samejima M."/>
            <person name="Schmutz J."/>
            <person name="Slot J.C."/>
            <person name="St John F."/>
            <person name="Stenlid J."/>
            <person name="Sun H."/>
            <person name="Sun S."/>
            <person name="Syed K."/>
            <person name="Tsang A."/>
            <person name="Wiebenga A."/>
            <person name="Young D."/>
            <person name="Pisabarro A."/>
            <person name="Eastwood D.C."/>
            <person name="Martin F."/>
            <person name="Cullen D."/>
            <person name="Grigoriev I.V."/>
            <person name="Hibbett D.S."/>
        </authorList>
    </citation>
    <scope>NUCLEOTIDE SEQUENCE</scope>
    <source>
        <strain evidence="4">FP-58527</strain>
    </source>
</reference>
<feature type="region of interest" description="Disordered" evidence="1">
    <location>
        <begin position="158"/>
        <end position="202"/>
    </location>
</feature>
<gene>
    <name evidence="3" type="ORF">FOMPIDRAFT_1062902</name>
</gene>
<dbReference type="InterPro" id="IPR052099">
    <property type="entry name" value="Regulatory_TF_Diverse"/>
</dbReference>
<dbReference type="Proteomes" id="UP000015241">
    <property type="component" value="Unassembled WGS sequence"/>
</dbReference>
<dbReference type="OrthoDB" id="2133190at2759"/>
<feature type="domain" description="BHLH" evidence="2">
    <location>
        <begin position="295"/>
        <end position="374"/>
    </location>
</feature>
<dbReference type="STRING" id="743788.S8EZI9"/>
<dbReference type="Pfam" id="PF00010">
    <property type="entry name" value="HLH"/>
    <property type="match status" value="1"/>
</dbReference>
<dbReference type="GO" id="GO:0046983">
    <property type="term" value="F:protein dimerization activity"/>
    <property type="evidence" value="ECO:0007669"/>
    <property type="project" value="InterPro"/>
</dbReference>
<dbReference type="InParanoid" id="S8EZI9"/>
<dbReference type="SUPFAM" id="SSF47459">
    <property type="entry name" value="HLH, helix-loop-helix DNA-binding domain"/>
    <property type="match status" value="1"/>
</dbReference>
<keyword evidence="4" id="KW-1185">Reference proteome</keyword>
<dbReference type="PROSITE" id="PS50888">
    <property type="entry name" value="BHLH"/>
    <property type="match status" value="1"/>
</dbReference>
<dbReference type="PANTHER" id="PTHR47336:SF2">
    <property type="entry name" value="TRANSCRIPTION FACTOR HMS1-RELATED"/>
    <property type="match status" value="1"/>
</dbReference>
<feature type="region of interest" description="Disordered" evidence="1">
    <location>
        <begin position="1"/>
        <end position="28"/>
    </location>
</feature>
<evidence type="ECO:0000256" key="1">
    <source>
        <dbReference type="SAM" id="MobiDB-lite"/>
    </source>
</evidence>
<feature type="region of interest" description="Disordered" evidence="1">
    <location>
        <begin position="238"/>
        <end position="303"/>
    </location>
</feature>
<dbReference type="eggNOG" id="KOG2588">
    <property type="taxonomic scope" value="Eukaryota"/>
</dbReference>
<dbReference type="EMBL" id="KE504216">
    <property type="protein sequence ID" value="EPS95040.1"/>
    <property type="molecule type" value="Genomic_DNA"/>
</dbReference>
<dbReference type="PANTHER" id="PTHR47336">
    <property type="entry name" value="TRANSCRIPTION FACTOR HMS1-RELATED"/>
    <property type="match status" value="1"/>
</dbReference>
<feature type="compositionally biased region" description="Basic residues" evidence="1">
    <location>
        <begin position="447"/>
        <end position="456"/>
    </location>
</feature>
<feature type="region of interest" description="Disordered" evidence="1">
    <location>
        <begin position="43"/>
        <end position="68"/>
    </location>
</feature>
<feature type="compositionally biased region" description="Low complexity" evidence="1">
    <location>
        <begin position="1"/>
        <end position="25"/>
    </location>
</feature>
<organism evidence="3 4">
    <name type="scientific">Fomitopsis schrenkii</name>
    <name type="common">Brown rot fungus</name>
    <dbReference type="NCBI Taxonomy" id="2126942"/>
    <lineage>
        <taxon>Eukaryota</taxon>
        <taxon>Fungi</taxon>
        <taxon>Dikarya</taxon>
        <taxon>Basidiomycota</taxon>
        <taxon>Agaricomycotina</taxon>
        <taxon>Agaricomycetes</taxon>
        <taxon>Polyporales</taxon>
        <taxon>Fomitopsis</taxon>
    </lineage>
</organism>
<feature type="region of interest" description="Disordered" evidence="1">
    <location>
        <begin position="413"/>
        <end position="471"/>
    </location>
</feature>
<dbReference type="InterPro" id="IPR011598">
    <property type="entry name" value="bHLH_dom"/>
</dbReference>
<proteinExistence type="predicted"/>
<feature type="compositionally biased region" description="Polar residues" evidence="1">
    <location>
        <begin position="250"/>
        <end position="259"/>
    </location>
</feature>
<dbReference type="InterPro" id="IPR036638">
    <property type="entry name" value="HLH_DNA-bd_sf"/>
</dbReference>
<sequence length="1069" mass="115356">MSTPPLSSSASASSSASSTSSSSPTIDFSQLTSEESLDILLQTISQTANAPPSDTASEQSPSTPPDWDQLAAWARSESNNKLPDFSDFNFSLPMDLDFDASMAIDPSTLHFGSMFDQGLVAASDNVFATQSAAQSQGLLYPTAGDMDWLNQQHVQPETGRRLSITSSSSSSGASLSPVMESASIAGTSSAGSSPPSESYLSDPAQELAHKVRQMAGVTLAVPVSAQVQQMAAAGGQAKLPIPRLPRPTIFASSNRQSPPKSAPSPDLTASSLSSPKSDSPVEPPQPPPVQSVIGRPKTSHTTIERRYRTNLNARITGLKQAVPALRVLEAKVNNTENPFNDVVDARGFADGVKVARKMSKANVLGKAAEYIKVLKRREARLKREQDGLKSLIAGLVGGPALLKEWGREWRESFGGEEKDELEEEGAAGGSDDEDGDGEDSDDEDGRAKKKAKLAKTAKKEKPARPTPVPMPIAAAPVAIGVLGAVPEKRKRGRPRKNPLPPVPPAIQAASTPVALTATPVFSLDVKMEDSVPQPVAQSTQQAPAQQYLLAAFAFFSVFNNPLATRSHTYTQTHPEYAHAHQGHVLTPHQPAFSPPASSTRSVPTASGFGTTEAVQAIHLLVSTLVFFYVIVPWLSSALQRARSTSLLSSIASRLRVSHARTEGQAPETMAETARVTKSRGPRDAALMKVLLDTLHPSRRGTPDEAALLRKALGVSDGVIGLMQGVIKAGRVDRGIELNQLEQRAWVRLGELVAFDGNVGKATRMQTYWCMSWHISTFAASTTDLSTLALIMRPVSSSKATALWDAARTREFLRPHEKIVLDNMNVDDAGEWLAKWQRWHETERKGRCAACEKRTPLGVLAAILIRARLRKHAAALFVRTVIRDDARAGQDECGEGEGLLYDAEKDYREEQQRTETLQAGKSIGGRTAELAVLLERIWDTGFCTHEDVLADPQDEEDADCEDAHDLASKDEAEIRALLSATIIYRRIFPSSFPACSTSVSFILSPPPSPSQRNATLHMALRTALASRAFEFASGGRLEDEELAVALEDSRDRVCDMLVDLEKSCRRGARF</sequence>
<feature type="region of interest" description="Disordered" evidence="1">
    <location>
        <begin position="485"/>
        <end position="505"/>
    </location>
</feature>
<dbReference type="AlphaFoldDB" id="S8EZI9"/>
<evidence type="ECO:0000313" key="4">
    <source>
        <dbReference type="Proteomes" id="UP000015241"/>
    </source>
</evidence>
<protein>
    <recommendedName>
        <fullName evidence="2">BHLH domain-containing protein</fullName>
    </recommendedName>
</protein>
<accession>S8EZI9</accession>
<evidence type="ECO:0000259" key="2">
    <source>
        <dbReference type="PROSITE" id="PS50888"/>
    </source>
</evidence>
<feature type="compositionally biased region" description="Acidic residues" evidence="1">
    <location>
        <begin position="417"/>
        <end position="444"/>
    </location>
</feature>
<dbReference type="Gene3D" id="4.10.280.10">
    <property type="entry name" value="Helix-loop-helix DNA-binding domain"/>
    <property type="match status" value="1"/>
</dbReference>
<name>S8EZI9_FOMSC</name>
<feature type="compositionally biased region" description="Polar residues" evidence="1">
    <location>
        <begin position="43"/>
        <end position="61"/>
    </location>
</feature>
<dbReference type="HOGENOM" id="CLU_012408_0_0_1"/>
<feature type="compositionally biased region" description="Low complexity" evidence="1">
    <location>
        <begin position="270"/>
        <end position="280"/>
    </location>
</feature>